<evidence type="ECO:0000313" key="2">
    <source>
        <dbReference type="EMBL" id="PRP76331.1"/>
    </source>
</evidence>
<dbReference type="EMBL" id="MDYQ01000335">
    <property type="protein sequence ID" value="PRP76331.1"/>
    <property type="molecule type" value="Genomic_DNA"/>
</dbReference>
<reference evidence="2 3" key="1">
    <citation type="journal article" date="2018" name="Genome Biol. Evol.">
        <title>Multiple Roots of Fruiting Body Formation in Amoebozoa.</title>
        <authorList>
            <person name="Hillmann F."/>
            <person name="Forbes G."/>
            <person name="Novohradska S."/>
            <person name="Ferling I."/>
            <person name="Riege K."/>
            <person name="Groth M."/>
            <person name="Westermann M."/>
            <person name="Marz M."/>
            <person name="Spaller T."/>
            <person name="Winckler T."/>
            <person name="Schaap P."/>
            <person name="Glockner G."/>
        </authorList>
    </citation>
    <scope>NUCLEOTIDE SEQUENCE [LARGE SCALE GENOMIC DNA]</scope>
    <source>
        <strain evidence="2 3">Jena</strain>
    </source>
</reference>
<organism evidence="2 3">
    <name type="scientific">Planoprotostelium fungivorum</name>
    <dbReference type="NCBI Taxonomy" id="1890364"/>
    <lineage>
        <taxon>Eukaryota</taxon>
        <taxon>Amoebozoa</taxon>
        <taxon>Evosea</taxon>
        <taxon>Variosea</taxon>
        <taxon>Cavosteliida</taxon>
        <taxon>Cavosteliaceae</taxon>
        <taxon>Planoprotostelium</taxon>
    </lineage>
</organism>
<comment type="caution">
    <text evidence="2">The sequence shown here is derived from an EMBL/GenBank/DDBJ whole genome shotgun (WGS) entry which is preliminary data.</text>
</comment>
<evidence type="ECO:0000256" key="1">
    <source>
        <dbReference type="SAM" id="MobiDB-lite"/>
    </source>
</evidence>
<keyword evidence="3" id="KW-1185">Reference proteome</keyword>
<sequence>MTSLYSSGVRVGKIGLASQCLIHLSSLMEDVTPNRVFDSMISNHSQEADPGSPANNAFLPQDRVFSPLWPCLVATLVDCPLRPTRRDELPKGTETKNSPTIVKESTSKEKEKVNRNRTIRNDCCPSNSGHDP</sequence>
<proteinExistence type="predicted"/>
<name>A0A2P6MXA2_9EUKA</name>
<feature type="compositionally biased region" description="Basic and acidic residues" evidence="1">
    <location>
        <begin position="105"/>
        <end position="114"/>
    </location>
</feature>
<dbReference type="Proteomes" id="UP000241769">
    <property type="component" value="Unassembled WGS sequence"/>
</dbReference>
<evidence type="ECO:0000313" key="3">
    <source>
        <dbReference type="Proteomes" id="UP000241769"/>
    </source>
</evidence>
<protein>
    <submittedName>
        <fullName evidence="2">Uncharacterized protein</fullName>
    </submittedName>
</protein>
<accession>A0A2P6MXA2</accession>
<feature type="compositionally biased region" description="Basic and acidic residues" evidence="1">
    <location>
        <begin position="84"/>
        <end position="94"/>
    </location>
</feature>
<feature type="region of interest" description="Disordered" evidence="1">
    <location>
        <begin position="83"/>
        <end position="132"/>
    </location>
</feature>
<dbReference type="InParanoid" id="A0A2P6MXA2"/>
<dbReference type="AlphaFoldDB" id="A0A2P6MXA2"/>
<gene>
    <name evidence="2" type="ORF">PROFUN_14454</name>
</gene>